<evidence type="ECO:0000256" key="6">
    <source>
        <dbReference type="ARBA" id="ARBA00022989"/>
    </source>
</evidence>
<feature type="domain" description="Cation efflux protein transmembrane" evidence="10">
    <location>
        <begin position="11"/>
        <end position="204"/>
    </location>
</feature>
<dbReference type="GO" id="GO:0015086">
    <property type="term" value="F:cadmium ion transmembrane transporter activity"/>
    <property type="evidence" value="ECO:0007669"/>
    <property type="project" value="TreeGrafter"/>
</dbReference>
<dbReference type="InterPro" id="IPR058533">
    <property type="entry name" value="Cation_efflux_TM"/>
</dbReference>
<dbReference type="Gene3D" id="3.30.70.1350">
    <property type="entry name" value="Cation efflux protein, cytoplasmic domain"/>
    <property type="match status" value="1"/>
</dbReference>
<evidence type="ECO:0000259" key="10">
    <source>
        <dbReference type="Pfam" id="PF01545"/>
    </source>
</evidence>
<dbReference type="InterPro" id="IPR002524">
    <property type="entry name" value="Cation_efflux"/>
</dbReference>
<feature type="transmembrane region" description="Helical" evidence="9">
    <location>
        <begin position="115"/>
        <end position="133"/>
    </location>
</feature>
<reference evidence="12 13" key="1">
    <citation type="journal article" date="2014" name="Genome Announc.">
        <title>Draft Genome Sequence of Lutibaculum baratangense Strain AMV1T, Isolated from a Mud Volcano in Andamans, India.</title>
        <authorList>
            <person name="Singh A."/>
            <person name="Sreenivas A."/>
            <person name="Sathyanarayana Reddy G."/>
            <person name="Pinnaka A.K."/>
            <person name="Shivaji S."/>
        </authorList>
    </citation>
    <scope>NUCLEOTIDE SEQUENCE [LARGE SCALE GENOMIC DNA]</scope>
    <source>
        <strain evidence="12 13">AMV1</strain>
    </source>
</reference>
<dbReference type="eggNOG" id="COG0053">
    <property type="taxonomic scope" value="Bacteria"/>
</dbReference>
<dbReference type="GO" id="GO:0015341">
    <property type="term" value="F:zinc efflux antiporter activity"/>
    <property type="evidence" value="ECO:0007669"/>
    <property type="project" value="TreeGrafter"/>
</dbReference>
<evidence type="ECO:0000313" key="12">
    <source>
        <dbReference type="EMBL" id="ESR23183.1"/>
    </source>
</evidence>
<evidence type="ECO:0000259" key="11">
    <source>
        <dbReference type="Pfam" id="PF16916"/>
    </source>
</evidence>
<dbReference type="FunFam" id="1.20.1510.10:FF:000006">
    <property type="entry name" value="Divalent cation efflux transporter"/>
    <property type="match status" value="1"/>
</dbReference>
<organism evidence="12 13">
    <name type="scientific">Lutibaculum baratangense AMV1</name>
    <dbReference type="NCBI Taxonomy" id="631454"/>
    <lineage>
        <taxon>Bacteria</taxon>
        <taxon>Pseudomonadati</taxon>
        <taxon>Pseudomonadota</taxon>
        <taxon>Alphaproteobacteria</taxon>
        <taxon>Hyphomicrobiales</taxon>
        <taxon>Tepidamorphaceae</taxon>
        <taxon>Lutibaculum</taxon>
    </lineage>
</organism>
<dbReference type="PANTHER" id="PTHR43840">
    <property type="entry name" value="MITOCHONDRIAL METAL TRANSPORTER 1-RELATED"/>
    <property type="match status" value="1"/>
</dbReference>
<evidence type="ECO:0000256" key="7">
    <source>
        <dbReference type="ARBA" id="ARBA00023136"/>
    </source>
</evidence>
<dbReference type="NCBIfam" id="TIGR01297">
    <property type="entry name" value="CDF"/>
    <property type="match status" value="1"/>
</dbReference>
<feature type="domain" description="Cation efflux protein cytoplasmic" evidence="11">
    <location>
        <begin position="208"/>
        <end position="285"/>
    </location>
</feature>
<dbReference type="FunFam" id="3.30.70.1350:FF:000002">
    <property type="entry name" value="Ferrous-iron efflux pump FieF"/>
    <property type="match status" value="1"/>
</dbReference>
<evidence type="ECO:0000256" key="9">
    <source>
        <dbReference type="SAM" id="Phobius"/>
    </source>
</evidence>
<evidence type="ECO:0000256" key="8">
    <source>
        <dbReference type="ARBA" id="ARBA00068882"/>
    </source>
</evidence>
<dbReference type="SUPFAM" id="SSF161111">
    <property type="entry name" value="Cation efflux protein transmembrane domain-like"/>
    <property type="match status" value="1"/>
</dbReference>
<evidence type="ECO:0000256" key="3">
    <source>
        <dbReference type="ARBA" id="ARBA00022448"/>
    </source>
</evidence>
<proteinExistence type="inferred from homology"/>
<keyword evidence="7 9" id="KW-0472">Membrane</keyword>
<dbReference type="InterPro" id="IPR027469">
    <property type="entry name" value="Cation_efflux_TMD_sf"/>
</dbReference>
<keyword evidence="4" id="KW-1003">Cell membrane</keyword>
<dbReference type="SUPFAM" id="SSF160240">
    <property type="entry name" value="Cation efflux protein cytoplasmic domain-like"/>
    <property type="match status" value="1"/>
</dbReference>
<dbReference type="InterPro" id="IPR036837">
    <property type="entry name" value="Cation_efflux_CTD_sf"/>
</dbReference>
<keyword evidence="6 9" id="KW-1133">Transmembrane helix</keyword>
<dbReference type="EMBL" id="AWXZ01000039">
    <property type="protein sequence ID" value="ESR23183.1"/>
    <property type="molecule type" value="Genomic_DNA"/>
</dbReference>
<feature type="transmembrane region" description="Helical" evidence="9">
    <location>
        <begin position="153"/>
        <end position="173"/>
    </location>
</feature>
<dbReference type="STRING" id="631454.N177_3251"/>
<comment type="subcellular location">
    <subcellularLocation>
        <location evidence="1">Cell membrane</location>
        <topology evidence="1">Multi-pass membrane protein</topology>
    </subcellularLocation>
</comment>
<sequence>MPMRRAIRAAWCSVFIGIVVLLLKTAAWWITGSIALYSDALESIINVAAAFAALVALHYASKPADSDHPYGHHKAEYFSAVIEGVLIVLAALSIMREAYLGFLNPTPIDAPVEGMALNALATIINLLWARYLITRGRRWSSPAVTADGRHLMADVVTSIGVLAGLALVPLTGFLLLDPLLAALVSLNVLWTGWQVMKESVGGLMDAAPAPETLERIRQLISENAGGAQEAHDLRTRHAGRMTFIEFHLVVPSDMTVEQAHEICDKVESALREEMEEAMISIHVEPAHKAKQQGVLVL</sequence>
<protein>
    <recommendedName>
        <fullName evidence="8">Protein p34</fullName>
    </recommendedName>
</protein>
<keyword evidence="3" id="KW-0813">Transport</keyword>
<accession>V4T9I5</accession>
<comment type="caution">
    <text evidence="12">The sequence shown here is derived from an EMBL/GenBank/DDBJ whole genome shotgun (WGS) entry which is preliminary data.</text>
</comment>
<dbReference type="PANTHER" id="PTHR43840:SF15">
    <property type="entry name" value="MITOCHONDRIAL METAL TRANSPORTER 1-RELATED"/>
    <property type="match status" value="1"/>
</dbReference>
<feature type="transmembrane region" description="Helical" evidence="9">
    <location>
        <begin position="9"/>
        <end position="30"/>
    </location>
</feature>
<gene>
    <name evidence="12" type="ORF">N177_3251</name>
</gene>
<dbReference type="InterPro" id="IPR027470">
    <property type="entry name" value="Cation_efflux_CTD"/>
</dbReference>
<dbReference type="Proteomes" id="UP000017819">
    <property type="component" value="Unassembled WGS sequence"/>
</dbReference>
<evidence type="ECO:0000256" key="1">
    <source>
        <dbReference type="ARBA" id="ARBA00004651"/>
    </source>
</evidence>
<feature type="transmembrane region" description="Helical" evidence="9">
    <location>
        <begin position="36"/>
        <end position="57"/>
    </location>
</feature>
<evidence type="ECO:0000256" key="4">
    <source>
        <dbReference type="ARBA" id="ARBA00022475"/>
    </source>
</evidence>
<evidence type="ECO:0000313" key="13">
    <source>
        <dbReference type="Proteomes" id="UP000017819"/>
    </source>
</evidence>
<comment type="similarity">
    <text evidence="2">Belongs to the cation diffusion facilitator (CDF) transporter (TC 2.A.4) family.</text>
</comment>
<dbReference type="GO" id="GO:0006882">
    <property type="term" value="P:intracellular zinc ion homeostasis"/>
    <property type="evidence" value="ECO:0007669"/>
    <property type="project" value="TreeGrafter"/>
</dbReference>
<dbReference type="InterPro" id="IPR050291">
    <property type="entry name" value="CDF_Transporter"/>
</dbReference>
<keyword evidence="13" id="KW-1185">Reference proteome</keyword>
<keyword evidence="5 9" id="KW-0812">Transmembrane</keyword>
<dbReference type="GO" id="GO:0005886">
    <property type="term" value="C:plasma membrane"/>
    <property type="evidence" value="ECO:0007669"/>
    <property type="project" value="UniProtKB-SubCell"/>
</dbReference>
<dbReference type="Gene3D" id="1.20.1510.10">
    <property type="entry name" value="Cation efflux protein transmembrane domain"/>
    <property type="match status" value="1"/>
</dbReference>
<dbReference type="Pfam" id="PF16916">
    <property type="entry name" value="ZT_dimer"/>
    <property type="match status" value="1"/>
</dbReference>
<evidence type="ECO:0000256" key="5">
    <source>
        <dbReference type="ARBA" id="ARBA00022692"/>
    </source>
</evidence>
<feature type="transmembrane region" description="Helical" evidence="9">
    <location>
        <begin position="77"/>
        <end position="95"/>
    </location>
</feature>
<dbReference type="Pfam" id="PF01545">
    <property type="entry name" value="Cation_efflux"/>
    <property type="match status" value="1"/>
</dbReference>
<evidence type="ECO:0000256" key="2">
    <source>
        <dbReference type="ARBA" id="ARBA00008114"/>
    </source>
</evidence>
<dbReference type="PATRIC" id="fig|631454.5.peg.3211"/>
<dbReference type="AlphaFoldDB" id="V4T9I5"/>
<dbReference type="GO" id="GO:0015093">
    <property type="term" value="F:ferrous iron transmembrane transporter activity"/>
    <property type="evidence" value="ECO:0007669"/>
    <property type="project" value="TreeGrafter"/>
</dbReference>
<name>V4T9I5_9HYPH</name>